<evidence type="ECO:0000313" key="2">
    <source>
        <dbReference type="Proteomes" id="UP001627154"/>
    </source>
</evidence>
<evidence type="ECO:0000313" key="1">
    <source>
        <dbReference type="EMBL" id="KAL3390056.1"/>
    </source>
</evidence>
<proteinExistence type="predicted"/>
<name>A0ABD2WBX4_9HYME</name>
<protein>
    <submittedName>
        <fullName evidence="1">Uncharacterized protein</fullName>
    </submittedName>
</protein>
<reference evidence="1 2" key="1">
    <citation type="journal article" date="2024" name="bioRxiv">
        <title>A reference genome for Trichogramma kaykai: A tiny desert-dwelling parasitoid wasp with competing sex-ratio distorters.</title>
        <authorList>
            <person name="Culotta J."/>
            <person name="Lindsey A.R."/>
        </authorList>
    </citation>
    <scope>NUCLEOTIDE SEQUENCE [LARGE SCALE GENOMIC DNA]</scope>
    <source>
        <strain evidence="1 2">KSX58</strain>
    </source>
</reference>
<gene>
    <name evidence="1" type="ORF">TKK_014883</name>
</gene>
<sequence>MPWPYPTEIRRGLHYMRSRVPRKSSVAFQDYRVNHGDPVHGCGARLPAVVARHAQRSGRAVRSRWRAEPGRRARRQSVPRRSHLRFHHIQRCRKLFYLRSNASRGVEVSPIALCQNEHQISEINGQMLPVLHQRNNEYFNTIKIQAGANGWRASFVIWRCNSFENLPVNLFLIYTFLSSEFE</sequence>
<dbReference type="EMBL" id="JBJJXI010000121">
    <property type="protein sequence ID" value="KAL3390056.1"/>
    <property type="molecule type" value="Genomic_DNA"/>
</dbReference>
<dbReference type="AlphaFoldDB" id="A0ABD2WBX4"/>
<comment type="caution">
    <text evidence="1">The sequence shown here is derived from an EMBL/GenBank/DDBJ whole genome shotgun (WGS) entry which is preliminary data.</text>
</comment>
<accession>A0ABD2WBX4</accession>
<keyword evidence="2" id="KW-1185">Reference proteome</keyword>
<organism evidence="1 2">
    <name type="scientific">Trichogramma kaykai</name>
    <dbReference type="NCBI Taxonomy" id="54128"/>
    <lineage>
        <taxon>Eukaryota</taxon>
        <taxon>Metazoa</taxon>
        <taxon>Ecdysozoa</taxon>
        <taxon>Arthropoda</taxon>
        <taxon>Hexapoda</taxon>
        <taxon>Insecta</taxon>
        <taxon>Pterygota</taxon>
        <taxon>Neoptera</taxon>
        <taxon>Endopterygota</taxon>
        <taxon>Hymenoptera</taxon>
        <taxon>Apocrita</taxon>
        <taxon>Proctotrupomorpha</taxon>
        <taxon>Chalcidoidea</taxon>
        <taxon>Trichogrammatidae</taxon>
        <taxon>Trichogramma</taxon>
    </lineage>
</organism>
<dbReference type="Proteomes" id="UP001627154">
    <property type="component" value="Unassembled WGS sequence"/>
</dbReference>